<keyword evidence="2" id="KW-1003">Cell membrane</keyword>
<dbReference type="AlphaFoldDB" id="A0A5B8REB4"/>
<dbReference type="Pfam" id="PF03899">
    <property type="entry name" value="ATP-synt_I"/>
    <property type="match status" value="1"/>
</dbReference>
<organism evidence="7">
    <name type="scientific">uncultured organism</name>
    <dbReference type="NCBI Taxonomy" id="155900"/>
    <lineage>
        <taxon>unclassified sequences</taxon>
        <taxon>environmental samples</taxon>
    </lineage>
</organism>
<dbReference type="GO" id="GO:0005886">
    <property type="term" value="C:plasma membrane"/>
    <property type="evidence" value="ECO:0007669"/>
    <property type="project" value="UniProtKB-SubCell"/>
</dbReference>
<keyword evidence="5 6" id="KW-0472">Membrane</keyword>
<proteinExistence type="predicted"/>
<dbReference type="InterPro" id="IPR005598">
    <property type="entry name" value="ATP_synth_I"/>
</dbReference>
<comment type="subcellular location">
    <subcellularLocation>
        <location evidence="1">Cell membrane</location>
        <topology evidence="1">Multi-pass membrane protein</topology>
    </subcellularLocation>
</comment>
<sequence>MQLAITLAAALVWLFAAGARAGLAAAAGGGISTALSFYVAVKVFSRDPGNNPGAALAAFYRAQAMKLLLAVVLISLAILGFRDHPIPLITTLAATLVAYWLALLGDTDKTT</sequence>
<gene>
    <name evidence="7" type="ORF">KBTEX_01406</name>
</gene>
<dbReference type="EMBL" id="MN079094">
    <property type="protein sequence ID" value="QEA05087.1"/>
    <property type="molecule type" value="Genomic_DNA"/>
</dbReference>
<keyword evidence="3 6" id="KW-0812">Transmembrane</keyword>
<protein>
    <recommendedName>
        <fullName evidence="8">ATP synthase I chain</fullName>
    </recommendedName>
</protein>
<evidence type="ECO:0000256" key="1">
    <source>
        <dbReference type="ARBA" id="ARBA00004651"/>
    </source>
</evidence>
<evidence type="ECO:0000256" key="3">
    <source>
        <dbReference type="ARBA" id="ARBA00022692"/>
    </source>
</evidence>
<evidence type="ECO:0000256" key="6">
    <source>
        <dbReference type="SAM" id="Phobius"/>
    </source>
</evidence>
<evidence type="ECO:0000256" key="5">
    <source>
        <dbReference type="ARBA" id="ARBA00023136"/>
    </source>
</evidence>
<evidence type="ECO:0000256" key="4">
    <source>
        <dbReference type="ARBA" id="ARBA00022989"/>
    </source>
</evidence>
<feature type="transmembrane region" description="Helical" evidence="6">
    <location>
        <begin position="60"/>
        <end position="79"/>
    </location>
</feature>
<feature type="transmembrane region" description="Helical" evidence="6">
    <location>
        <begin position="86"/>
        <end position="105"/>
    </location>
</feature>
<evidence type="ECO:0008006" key="8">
    <source>
        <dbReference type="Google" id="ProtNLM"/>
    </source>
</evidence>
<keyword evidence="4 6" id="KW-1133">Transmembrane helix</keyword>
<evidence type="ECO:0000256" key="2">
    <source>
        <dbReference type="ARBA" id="ARBA00022475"/>
    </source>
</evidence>
<name>A0A5B8REB4_9ZZZZ</name>
<accession>A0A5B8REB4</accession>
<evidence type="ECO:0000313" key="7">
    <source>
        <dbReference type="EMBL" id="QEA05087.1"/>
    </source>
</evidence>
<reference evidence="7" key="1">
    <citation type="submission" date="2019-06" db="EMBL/GenBank/DDBJ databases">
        <authorList>
            <person name="Murdoch R.W."/>
            <person name="Fathepure B."/>
        </authorList>
    </citation>
    <scope>NUCLEOTIDE SEQUENCE</scope>
</reference>